<reference evidence="1" key="1">
    <citation type="journal article" date="2015" name="Nature">
        <title>Complex archaea that bridge the gap between prokaryotes and eukaryotes.</title>
        <authorList>
            <person name="Spang A."/>
            <person name="Saw J.H."/>
            <person name="Jorgensen S.L."/>
            <person name="Zaremba-Niedzwiedzka K."/>
            <person name="Martijn J."/>
            <person name="Lind A.E."/>
            <person name="van Eijk R."/>
            <person name="Schleper C."/>
            <person name="Guy L."/>
            <person name="Ettema T.J."/>
        </authorList>
    </citation>
    <scope>NUCLEOTIDE SEQUENCE</scope>
</reference>
<organism evidence="1">
    <name type="scientific">marine sediment metagenome</name>
    <dbReference type="NCBI Taxonomy" id="412755"/>
    <lineage>
        <taxon>unclassified sequences</taxon>
        <taxon>metagenomes</taxon>
        <taxon>ecological metagenomes</taxon>
    </lineage>
</organism>
<accession>A0A0F9SX33</accession>
<sequence>MRTQIATDVDGDETVRLDMTRDGTLASIPYVCAEWWSSLTDRERYNVADRALSDEPGTDVWIPRFLPPTPVESHPAPGLPHGPPGRALTDTDGDIMICPACKNPIIERDTVDHVHGISVYKCWGCHAEWIMVTPRPCATDSASSPACRGVVPR</sequence>
<evidence type="ECO:0000313" key="1">
    <source>
        <dbReference type="EMBL" id="KKN41436.1"/>
    </source>
</evidence>
<proteinExistence type="predicted"/>
<name>A0A0F9SX33_9ZZZZ</name>
<protein>
    <submittedName>
        <fullName evidence="1">Uncharacterized protein</fullName>
    </submittedName>
</protein>
<dbReference type="EMBL" id="LAZR01001646">
    <property type="protein sequence ID" value="KKN41436.1"/>
    <property type="molecule type" value="Genomic_DNA"/>
</dbReference>
<gene>
    <name evidence="1" type="ORF">LCGC14_0723070</name>
</gene>
<dbReference type="AlphaFoldDB" id="A0A0F9SX33"/>
<comment type="caution">
    <text evidence="1">The sequence shown here is derived from an EMBL/GenBank/DDBJ whole genome shotgun (WGS) entry which is preliminary data.</text>
</comment>